<dbReference type="AlphaFoldDB" id="M0LZX0"/>
<keyword evidence="1" id="KW-0812">Transmembrane</keyword>
<dbReference type="InterPro" id="IPR040493">
    <property type="entry name" value="DUF5518"/>
</dbReference>
<gene>
    <name evidence="2" type="ORF">C447_08068</name>
</gene>
<dbReference type="Proteomes" id="UP000011566">
    <property type="component" value="Unassembled WGS sequence"/>
</dbReference>
<feature type="transmembrane region" description="Helical" evidence="1">
    <location>
        <begin position="16"/>
        <end position="35"/>
    </location>
</feature>
<name>M0LZX0_9EURY</name>
<evidence type="ECO:0000313" key="2">
    <source>
        <dbReference type="EMBL" id="EMA39097.1"/>
    </source>
</evidence>
<comment type="caution">
    <text evidence="2">The sequence shown here is derived from an EMBL/GenBank/DDBJ whole genome shotgun (WGS) entry which is preliminary data.</text>
</comment>
<keyword evidence="1" id="KW-0472">Membrane</keyword>
<evidence type="ECO:0000313" key="3">
    <source>
        <dbReference type="Proteomes" id="UP000011566"/>
    </source>
</evidence>
<organism evidence="2 3">
    <name type="scientific">Halococcus hamelinensis 100A6</name>
    <dbReference type="NCBI Taxonomy" id="1132509"/>
    <lineage>
        <taxon>Archaea</taxon>
        <taxon>Methanobacteriati</taxon>
        <taxon>Methanobacteriota</taxon>
        <taxon>Stenosarchaea group</taxon>
        <taxon>Halobacteria</taxon>
        <taxon>Halobacteriales</taxon>
        <taxon>Halococcaceae</taxon>
        <taxon>Halococcus</taxon>
    </lineage>
</organism>
<reference evidence="2 3" key="1">
    <citation type="journal article" date="2014" name="PLoS Genet.">
        <title>Phylogenetically driven sequencing of extremely halophilic archaea reveals strategies for static and dynamic osmo-response.</title>
        <authorList>
            <person name="Becker E.A."/>
            <person name="Seitzer P.M."/>
            <person name="Tritt A."/>
            <person name="Larsen D."/>
            <person name="Krusor M."/>
            <person name="Yao A.I."/>
            <person name="Wu D."/>
            <person name="Madern D."/>
            <person name="Eisen J.A."/>
            <person name="Darling A.E."/>
            <person name="Facciotti M.T."/>
        </authorList>
    </citation>
    <scope>NUCLEOTIDE SEQUENCE [LARGE SCALE GENOMIC DNA]</scope>
    <source>
        <strain evidence="2 3">100A6</strain>
    </source>
</reference>
<sequence length="146" mass="15264">MVFDGGSAGRYESWKYALLGGVVSVPFTVVVHVTTSSGIEFSSGTMVLGGGVAGYLAERGAGDAGFTGALAGAIGSLPLLRWWSTTFAYIPFRYVPWTEVPSRIAYLSVLSLVVFLGSVLAGWLGGRLGGWLSRSVRCSKTSGTES</sequence>
<accession>M0LZX0</accession>
<protein>
    <submittedName>
        <fullName evidence="2">Uncharacterized protein</fullName>
    </submittedName>
</protein>
<dbReference type="EMBL" id="AOMB01000022">
    <property type="protein sequence ID" value="EMA39097.1"/>
    <property type="molecule type" value="Genomic_DNA"/>
</dbReference>
<feature type="transmembrane region" description="Helical" evidence="1">
    <location>
        <begin position="104"/>
        <end position="124"/>
    </location>
</feature>
<dbReference type="PATRIC" id="fig|1132509.6.peg.1830"/>
<evidence type="ECO:0000256" key="1">
    <source>
        <dbReference type="SAM" id="Phobius"/>
    </source>
</evidence>
<feature type="transmembrane region" description="Helical" evidence="1">
    <location>
        <begin position="64"/>
        <end position="84"/>
    </location>
</feature>
<keyword evidence="1" id="KW-1133">Transmembrane helix</keyword>
<proteinExistence type="predicted"/>
<dbReference type="RefSeq" id="WP_007692687.1">
    <property type="nucleotide sequence ID" value="NZ_AJRK01000030.1"/>
</dbReference>
<keyword evidence="3" id="KW-1185">Reference proteome</keyword>
<dbReference type="Pfam" id="PF17647">
    <property type="entry name" value="DUF5518"/>
    <property type="match status" value="1"/>
</dbReference>